<keyword evidence="8 11" id="KW-0009">Actin-binding</keyword>
<organism evidence="15 16">
    <name type="scientific">Cyclostephanos tholiformis</name>
    <dbReference type="NCBI Taxonomy" id="382380"/>
    <lineage>
        <taxon>Eukaryota</taxon>
        <taxon>Sar</taxon>
        <taxon>Stramenopiles</taxon>
        <taxon>Ochrophyta</taxon>
        <taxon>Bacillariophyta</taxon>
        <taxon>Coscinodiscophyceae</taxon>
        <taxon>Thalassiosirophycidae</taxon>
        <taxon>Stephanodiscales</taxon>
        <taxon>Stephanodiscaceae</taxon>
        <taxon>Cyclostephanos</taxon>
    </lineage>
</organism>
<dbReference type="Pfam" id="PF00063">
    <property type="entry name" value="Myosin_head"/>
    <property type="match status" value="1"/>
</dbReference>
<keyword evidence="6 11" id="KW-0518">Myosin</keyword>
<comment type="caution">
    <text evidence="15">The sequence shown here is derived from an EMBL/GenBank/DDBJ whole genome shotgun (WGS) entry which is preliminary data.</text>
</comment>
<accession>A0ABD3SE09</accession>
<keyword evidence="7 11" id="KW-0505">Motor protein</keyword>
<dbReference type="PANTHER" id="PTHR13140">
    <property type="entry name" value="MYOSIN"/>
    <property type="match status" value="1"/>
</dbReference>
<dbReference type="SMART" id="SM00064">
    <property type="entry name" value="FYVE"/>
    <property type="match status" value="1"/>
</dbReference>
<dbReference type="CDD" id="cd00065">
    <property type="entry name" value="FYVE_like_SF"/>
    <property type="match status" value="1"/>
</dbReference>
<dbReference type="CDD" id="cd00124">
    <property type="entry name" value="MYSc"/>
    <property type="match status" value="1"/>
</dbReference>
<keyword evidence="1" id="KW-0479">Metal-binding</keyword>
<dbReference type="InterPro" id="IPR011011">
    <property type="entry name" value="Znf_FYVE_PHD"/>
</dbReference>
<feature type="repeat" description="ANK" evidence="9">
    <location>
        <begin position="1941"/>
        <end position="1973"/>
    </location>
</feature>
<evidence type="ECO:0000256" key="5">
    <source>
        <dbReference type="ARBA" id="ARBA00022840"/>
    </source>
</evidence>
<dbReference type="Gene3D" id="1.20.5.4820">
    <property type="match status" value="1"/>
</dbReference>
<dbReference type="Gene3D" id="1.20.120.720">
    <property type="entry name" value="Myosin VI head, motor domain, U50 subdomain"/>
    <property type="match status" value="1"/>
</dbReference>
<keyword evidence="3 10" id="KW-0863">Zinc-finger</keyword>
<dbReference type="EMBL" id="JALLPB020000060">
    <property type="protein sequence ID" value="KAL3822610.1"/>
    <property type="molecule type" value="Genomic_DNA"/>
</dbReference>
<feature type="region of interest" description="Disordered" evidence="12">
    <location>
        <begin position="75"/>
        <end position="135"/>
    </location>
</feature>
<comment type="similarity">
    <text evidence="11">Belongs to the TRAFAC class myosin-kinesin ATPase superfamily. Myosin family.</text>
</comment>
<dbReference type="SUPFAM" id="SSF52540">
    <property type="entry name" value="P-loop containing nucleoside triphosphate hydrolases"/>
    <property type="match status" value="1"/>
</dbReference>
<dbReference type="PRINTS" id="PR00193">
    <property type="entry name" value="MYOSINHEAVY"/>
</dbReference>
<evidence type="ECO:0000256" key="3">
    <source>
        <dbReference type="ARBA" id="ARBA00022771"/>
    </source>
</evidence>
<gene>
    <name evidence="15" type="ORF">ACHAXA_006395</name>
</gene>
<evidence type="ECO:0000256" key="9">
    <source>
        <dbReference type="PROSITE-ProRule" id="PRU00023"/>
    </source>
</evidence>
<name>A0ABD3SE09_9STRA</name>
<evidence type="ECO:0000256" key="4">
    <source>
        <dbReference type="ARBA" id="ARBA00022833"/>
    </source>
</evidence>
<evidence type="ECO:0000256" key="6">
    <source>
        <dbReference type="ARBA" id="ARBA00023123"/>
    </source>
</evidence>
<feature type="domain" description="FYVE-type" evidence="13">
    <location>
        <begin position="2027"/>
        <end position="2085"/>
    </location>
</feature>
<dbReference type="Gene3D" id="3.40.850.10">
    <property type="entry name" value="Kinesin motor domain"/>
    <property type="match status" value="1"/>
</dbReference>
<feature type="region of interest" description="Disordered" evidence="12">
    <location>
        <begin position="1"/>
        <end position="45"/>
    </location>
</feature>
<dbReference type="GO" id="GO:0003779">
    <property type="term" value="F:actin binding"/>
    <property type="evidence" value="ECO:0007669"/>
    <property type="project" value="UniProtKB-KW"/>
</dbReference>
<feature type="compositionally biased region" description="Polar residues" evidence="12">
    <location>
        <begin position="282"/>
        <end position="295"/>
    </location>
</feature>
<keyword evidence="9" id="KW-0040">ANK repeat</keyword>
<evidence type="ECO:0000256" key="8">
    <source>
        <dbReference type="ARBA" id="ARBA00023203"/>
    </source>
</evidence>
<feature type="compositionally biased region" description="Basic and acidic residues" evidence="12">
    <location>
        <begin position="378"/>
        <end position="393"/>
    </location>
</feature>
<proteinExistence type="inferred from homology"/>
<feature type="region of interest" description="Disordered" evidence="12">
    <location>
        <begin position="282"/>
        <end position="393"/>
    </location>
</feature>
<dbReference type="GO" id="GO:0003774">
    <property type="term" value="F:cytoskeletal motor activity"/>
    <property type="evidence" value="ECO:0007669"/>
    <property type="project" value="UniProtKB-UniRule"/>
</dbReference>
<evidence type="ECO:0000313" key="15">
    <source>
        <dbReference type="EMBL" id="KAL3822610.1"/>
    </source>
</evidence>
<feature type="repeat" description="ANK" evidence="9">
    <location>
        <begin position="1721"/>
        <end position="1753"/>
    </location>
</feature>
<dbReference type="Pfam" id="PF00023">
    <property type="entry name" value="Ank"/>
    <property type="match status" value="1"/>
</dbReference>
<feature type="compositionally biased region" description="Basic and acidic residues" evidence="12">
    <location>
        <begin position="297"/>
        <end position="311"/>
    </location>
</feature>
<feature type="compositionally biased region" description="Basic and acidic residues" evidence="12">
    <location>
        <begin position="107"/>
        <end position="119"/>
    </location>
</feature>
<dbReference type="Gene3D" id="1.25.40.20">
    <property type="entry name" value="Ankyrin repeat-containing domain"/>
    <property type="match status" value="2"/>
</dbReference>
<dbReference type="PROSITE" id="PS50178">
    <property type="entry name" value="ZF_FYVE"/>
    <property type="match status" value="1"/>
</dbReference>
<dbReference type="SUPFAM" id="SSF48403">
    <property type="entry name" value="Ankyrin repeat"/>
    <property type="match status" value="1"/>
</dbReference>
<dbReference type="PROSITE" id="PS50297">
    <property type="entry name" value="ANK_REP_REGION"/>
    <property type="match status" value="4"/>
</dbReference>
<evidence type="ECO:0000256" key="2">
    <source>
        <dbReference type="ARBA" id="ARBA00022741"/>
    </source>
</evidence>
<keyword evidence="2 11" id="KW-0547">Nucleotide-binding</keyword>
<evidence type="ECO:0000256" key="10">
    <source>
        <dbReference type="PROSITE-ProRule" id="PRU00091"/>
    </source>
</evidence>
<dbReference type="InterPro" id="IPR036770">
    <property type="entry name" value="Ankyrin_rpt-contain_sf"/>
</dbReference>
<evidence type="ECO:0000256" key="1">
    <source>
        <dbReference type="ARBA" id="ARBA00022723"/>
    </source>
</evidence>
<dbReference type="SMART" id="SM00248">
    <property type="entry name" value="ANK"/>
    <property type="match status" value="7"/>
</dbReference>
<evidence type="ECO:0000256" key="12">
    <source>
        <dbReference type="SAM" id="MobiDB-lite"/>
    </source>
</evidence>
<dbReference type="Gene3D" id="3.30.40.10">
    <property type="entry name" value="Zinc/RING finger domain, C3HC4 (zinc finger)"/>
    <property type="match status" value="1"/>
</dbReference>
<feature type="domain" description="Myosin motor" evidence="14">
    <location>
        <begin position="632"/>
        <end position="1415"/>
    </location>
</feature>
<keyword evidence="4" id="KW-0862">Zinc</keyword>
<sequence length="2115" mass="234231">MVEPLSSARLRRLRERANQRQFRSTATAAPDDRGARGRTAPASAAFECPARAVEPDVSSSVARLAAAAKIGTISATGAAASPRSHPSSPPPPLITPPKSAAASKTMAESRRPSQRDRSSSRVAPPSPPAISRTYGACNENKSADVSEDSWFQYTNGTMQSGSVNSHAASRTNKPTCGIGASRIMSKISTTMEDHLSQQATGEQGQLSHEPVIVTDDNQLEGECSDRGGIGTRSAKSNDSTLVRDFDTLSAYRSKRPGTKNFTNGSLSQRSDLLSNDAINIVTNQARSPQRSSSSHKVAGEETHEDSISRKEMPHRHKLHQKKLQNISRTNNLHESNVSIHSSDLTTPPSTLSEVNNIGPASRWARKSADQRTSGSEVTSEKTSEDSISLKEMPHRDKLHQNKLKNITSTNCLHGNNVSIHDLTPPSTLSEVNNNGLSSCWARKPADQRSSASKALVAQSTIDVSSKVTRVRNNPTKVHTLHHARQAKQKLLSKPVDKVGNAVELPSSEKINLKKGNKSDTIRHGGTPVWIHASVLIENGTLQGSGWDWIRGCLHSSNGVSDDSVAVTIDDPDSPTNINGHTFTVPKRYNDGAHILMDNTWWSTSPAFLPSPSPTSISQPLDAAPVNGGTCGMPPWDLVEMIHLHEPSIVHALVTRYRKDIIYTNTGKILLALNPFKHLDHLYTRDVMELYWSDCDDAYSANGRRRQDQKEGRGGMQPPPHVYAVAERAYSSMLRNFDKRDSHCGMMATGELSPYNQSILVSGESGAGKTVTTKIIMRYISILSQRLTSSSGAKHDAARGGPGVETQVLQSNPILESFGNARTIRNDNSSRFGKFIEMSFRAGKKFKSTMERGTLLGATIDFYLLEKVRLVSVNPGERNYHIFYEILSPYGMSIKDKKRYMLTSNFGQGRTPLTVMDFSMTSISGTFDRRDGVDDSDTYGELRTAMNTVGFSQEEQDGIFSVISALLHSSNLHFINNGNDDCLINDKDGTSGALSHLLGVSEDALNMALTASMIEARGEVLMKRLSSSQAQKALEATAKAIYGALFTYIVRRINKSIEVREANGTNDKVYDVATVGVLDIFGFESFDTNSFEQICINYCNEALQQQFNRFVFKAEQAEYEQEGIEWSNIEFPDNQEALDLIEAKRLGIFSVLDEQCRLPRRTDQTFANAIYDACEKNTFFAATQMQKSKGKFSIVHYAGEVEYDSESFLVKNKDELPKNASQLLASSSISLIKRLASIIDDYSSTTKVSPGDDDLVPLKRSPRTVCGQFTLQLNELRSRIATTEPHYIRCLKPNDQLVANHFDKSLVAHQLNCAGVIPAMKIARSGFAMRYPHAAFIQRYRPIVCKKLSQRPRTHIEHQSICRFLISLIANRLENELRQRTKNENISDLLSWGIQIGTSKVYLRTTAFDALEKFRNATLNDAAIILQARTRSFLCQNTFYLILGSVLTLQCATRKFIASLFVRELRFHKRAIIIQKQWRAYCAWIDYQNVLYIAIWCQRFWRGGKVRARHISLEQDSRIGIKLGHMKQQVENVMKTGHNYNTIHKTDLCTTAETTASQEDIIRVLSREVAKKNHELQVLRQMVESLQGSGRSVQSSLPLMVTLDESLPLDRSIYFSPTDLRSSLTKSIGFYPNSLSLLDSEVEDLPQMEYSQTSLPGSSMDNTDEYVNMQLQRTSDSSFIQNIQSMELPFHRAVLDDDKDMLLEEIQNTSCIELGINSADSKGRTPLHIAALCSNFVCTKLLLSHGAVANTQDFFGNTALHYAGSPEMTRILLEGGISPNIPNGAGLCSLHLAVKRRDFISVKHLLSHGADVNNADHQNWFTPLHLVAHSQSQLFSTSLSLRGPIAELLCKAKLPSVPDLNYQDRDGNSPLHHAVSLAEEDAGLLIPLFIEHGSSPCIPNKRGQTPVHLFCHNHGARKFGFYHEALHLMLVKGADPNAASLSGCVALHLALYHSDIEAAVLLVRHGAQVNMKWKKPASWESSWTDMGSDDVYPLDMLTRDSKTDLRSLHRILSEITTLQIPAPRRLRCMHCKAKLGMFVRHHNCTHCGRSLCRQCCNVTLRQTLFPTLASNGGGSSNAMLKVCSLCEPILLSKIDKVPMTIVSVDCDQSSIGTISM</sequence>
<dbReference type="GO" id="GO:0016459">
    <property type="term" value="C:myosin complex"/>
    <property type="evidence" value="ECO:0007669"/>
    <property type="project" value="UniProtKB-KW"/>
</dbReference>
<reference evidence="15 16" key="1">
    <citation type="submission" date="2024-10" db="EMBL/GenBank/DDBJ databases">
        <title>Updated reference genomes for cyclostephanoid diatoms.</title>
        <authorList>
            <person name="Roberts W.R."/>
            <person name="Alverson A.J."/>
        </authorList>
    </citation>
    <scope>NUCLEOTIDE SEQUENCE [LARGE SCALE GENOMIC DNA]</scope>
    <source>
        <strain evidence="15 16">AJA228-03</strain>
    </source>
</reference>
<dbReference type="Gene3D" id="1.10.10.820">
    <property type="match status" value="1"/>
</dbReference>
<protein>
    <submittedName>
        <fullName evidence="15">Uncharacterized protein</fullName>
    </submittedName>
</protein>
<feature type="repeat" description="ANK" evidence="9">
    <location>
        <begin position="1865"/>
        <end position="1900"/>
    </location>
</feature>
<feature type="repeat" description="ANK" evidence="9">
    <location>
        <begin position="1784"/>
        <end position="1816"/>
    </location>
</feature>
<dbReference type="GO" id="GO:0005524">
    <property type="term" value="F:ATP binding"/>
    <property type="evidence" value="ECO:0007669"/>
    <property type="project" value="UniProtKB-UniRule"/>
</dbReference>
<dbReference type="Gene3D" id="1.20.58.530">
    <property type="match status" value="1"/>
</dbReference>
<feature type="compositionally biased region" description="Polar residues" evidence="12">
    <location>
        <begin position="323"/>
        <end position="340"/>
    </location>
</feature>
<evidence type="ECO:0000313" key="16">
    <source>
        <dbReference type="Proteomes" id="UP001530377"/>
    </source>
</evidence>
<feature type="compositionally biased region" description="Basic residues" evidence="12">
    <location>
        <begin position="312"/>
        <end position="322"/>
    </location>
</feature>
<feature type="compositionally biased region" description="Low complexity" evidence="12">
    <location>
        <begin position="341"/>
        <end position="352"/>
    </location>
</feature>
<evidence type="ECO:0000256" key="7">
    <source>
        <dbReference type="ARBA" id="ARBA00023175"/>
    </source>
</evidence>
<dbReference type="PROSITE" id="PS50088">
    <property type="entry name" value="ANK_REPEAT"/>
    <property type="match status" value="4"/>
</dbReference>
<dbReference type="InterPro" id="IPR036961">
    <property type="entry name" value="Kinesin_motor_dom_sf"/>
</dbReference>
<dbReference type="InterPro" id="IPR027417">
    <property type="entry name" value="P-loop_NTPase"/>
</dbReference>
<keyword evidence="5 11" id="KW-0067">ATP-binding</keyword>
<dbReference type="InterPro" id="IPR017455">
    <property type="entry name" value="Znf_FYVE-rel"/>
</dbReference>
<dbReference type="Proteomes" id="UP001530377">
    <property type="component" value="Unassembled WGS sequence"/>
</dbReference>
<dbReference type="SMART" id="SM00242">
    <property type="entry name" value="MYSc"/>
    <property type="match status" value="1"/>
</dbReference>
<dbReference type="PROSITE" id="PS51456">
    <property type="entry name" value="MYOSIN_MOTOR"/>
    <property type="match status" value="1"/>
</dbReference>
<dbReference type="GO" id="GO:0008270">
    <property type="term" value="F:zinc ion binding"/>
    <property type="evidence" value="ECO:0007669"/>
    <property type="project" value="UniProtKB-KW"/>
</dbReference>
<dbReference type="InterPro" id="IPR002110">
    <property type="entry name" value="Ankyrin_rpt"/>
</dbReference>
<feature type="binding site" evidence="11">
    <location>
        <begin position="762"/>
        <end position="769"/>
    </location>
    <ligand>
        <name>ATP</name>
        <dbReference type="ChEBI" id="CHEBI:30616"/>
    </ligand>
</feature>
<dbReference type="Pfam" id="PF12796">
    <property type="entry name" value="Ank_2"/>
    <property type="match status" value="1"/>
</dbReference>
<dbReference type="SUPFAM" id="SSF57903">
    <property type="entry name" value="FYVE/PHD zinc finger"/>
    <property type="match status" value="1"/>
</dbReference>
<dbReference type="InterPro" id="IPR000306">
    <property type="entry name" value="Znf_FYVE"/>
</dbReference>
<keyword evidence="16" id="KW-1185">Reference proteome</keyword>
<evidence type="ECO:0000256" key="11">
    <source>
        <dbReference type="PROSITE-ProRule" id="PRU00782"/>
    </source>
</evidence>
<dbReference type="InterPro" id="IPR001609">
    <property type="entry name" value="Myosin_head_motor_dom-like"/>
</dbReference>
<evidence type="ECO:0000259" key="14">
    <source>
        <dbReference type="PROSITE" id="PS51456"/>
    </source>
</evidence>
<feature type="region of interest" description="Actin-binding" evidence="11">
    <location>
        <begin position="1272"/>
        <end position="1294"/>
    </location>
</feature>
<dbReference type="PANTHER" id="PTHR13140:SF845">
    <property type="entry name" value="MYOSIN-LIKE PROTEIN"/>
    <property type="match status" value="1"/>
</dbReference>
<dbReference type="Pfam" id="PF01363">
    <property type="entry name" value="FYVE"/>
    <property type="match status" value="1"/>
</dbReference>
<dbReference type="InterPro" id="IPR013083">
    <property type="entry name" value="Znf_RING/FYVE/PHD"/>
</dbReference>
<evidence type="ECO:0000259" key="13">
    <source>
        <dbReference type="PROSITE" id="PS50178"/>
    </source>
</evidence>